<accession>A0A510NVP0</accession>
<dbReference type="InterPro" id="IPR008928">
    <property type="entry name" value="6-hairpin_glycosidase_sf"/>
</dbReference>
<dbReference type="PANTHER" id="PTHR33886">
    <property type="entry name" value="UNSATURATED RHAMNOGALACTURONAN HYDROLASE (EUROFUNG)"/>
    <property type="match status" value="1"/>
</dbReference>
<dbReference type="GO" id="GO:0016787">
    <property type="term" value="F:hydrolase activity"/>
    <property type="evidence" value="ECO:0007669"/>
    <property type="project" value="UniProtKB-KW"/>
</dbReference>
<evidence type="ECO:0000256" key="2">
    <source>
        <dbReference type="SAM" id="MobiDB-lite"/>
    </source>
</evidence>
<dbReference type="Pfam" id="PF07470">
    <property type="entry name" value="Glyco_hydro_88"/>
    <property type="match status" value="1"/>
</dbReference>
<evidence type="ECO:0000256" key="1">
    <source>
        <dbReference type="ARBA" id="ARBA00022801"/>
    </source>
</evidence>
<feature type="region of interest" description="Disordered" evidence="2">
    <location>
        <begin position="560"/>
        <end position="601"/>
    </location>
</feature>
<keyword evidence="3" id="KW-0732">Signal</keyword>
<evidence type="ECO:0008006" key="6">
    <source>
        <dbReference type="Google" id="ProtNLM"/>
    </source>
</evidence>
<feature type="signal peptide" evidence="3">
    <location>
        <begin position="1"/>
        <end position="18"/>
    </location>
</feature>
<dbReference type="InterPro" id="IPR052043">
    <property type="entry name" value="PolySaccharide_Degr_Enz"/>
</dbReference>
<reference evidence="5" key="1">
    <citation type="journal article" date="2015" name="Genome Announc.">
        <title>Draft genome sequence of Talaromyces cellulolyticus strain Y-94, a source of lignocellulosic biomass-degrading enzymes.</title>
        <authorList>
            <person name="Fujii T."/>
            <person name="Koike H."/>
            <person name="Sawayama S."/>
            <person name="Yano S."/>
            <person name="Inoue H."/>
        </authorList>
    </citation>
    <scope>NUCLEOTIDE SEQUENCE [LARGE SCALE GENOMIC DNA]</scope>
    <source>
        <strain evidence="5">Y-94</strain>
    </source>
</reference>
<dbReference type="Pfam" id="PF12223">
    <property type="entry name" value="DUF3602"/>
    <property type="match status" value="1"/>
</dbReference>
<dbReference type="Proteomes" id="UP000053095">
    <property type="component" value="Unassembled WGS sequence"/>
</dbReference>
<protein>
    <recommendedName>
        <fullName evidence="6">Cell wall glycosyl hydrolase YteR</fullName>
    </recommendedName>
</protein>
<dbReference type="SUPFAM" id="SSF48208">
    <property type="entry name" value="Six-hairpin glycosidases"/>
    <property type="match status" value="1"/>
</dbReference>
<feature type="compositionally biased region" description="Basic and acidic residues" evidence="2">
    <location>
        <begin position="578"/>
        <end position="594"/>
    </location>
</feature>
<sequence>MRLPQLLTSLALSTAITAATTSNYSTWMADSIISRGQGIAPETPTASTYLQIGIVQDALVQLINSPVAPHDAKEKYRAYVQQGTESILDKLLNASQDTLYPLDRFSLGRGLLAEYLDDQDKQNVKEGLDALNESIALQPRNQYGGLWYFTYPNWSYLDGMYSYTSFVSLYTTYFDPRSTPETTLDIIDQLDLLWSHCFDNTTGLLFHGYDASKTAVWANPITGASPVVWGRAMGWYFMALVNWLESSSFPKSDSQWRHVQSRFISLADALVEAADPVSGAWWQVLNYPGREGNYIESSGSAMFVYGLYKGVRLGYLSQQQAYRKTADKAYEYLANTFVVNNYNGTLSWNGTVSVCSLNSTADYEMVPEKCELKRQQVSKMVQFFPGWSRHSLVPRYLYKPFPRTLPYPSLYKNGHPHDLLNLNLNLNTSRLATLLQQYDTRSAAYMVVEPHPSVPSTRRPALHTSRGGAGNVISLRDTKTTDSLTATGPASLTRLDSRTPLTFKSGRGGAGNVHSSSERAIFSFDEELEREMRREKEIAPVFHVGRGGAGNLILNSERSSYGLERRESSTSSSSNESLADRAKDRARQSLERTWSRLTGHN</sequence>
<dbReference type="EMBL" id="DF933814">
    <property type="protein sequence ID" value="GAM36320.1"/>
    <property type="molecule type" value="Genomic_DNA"/>
</dbReference>
<dbReference type="InterPro" id="IPR010905">
    <property type="entry name" value="Glyco_hydro_88"/>
</dbReference>
<evidence type="ECO:0000256" key="3">
    <source>
        <dbReference type="SAM" id="SignalP"/>
    </source>
</evidence>
<evidence type="ECO:0000313" key="4">
    <source>
        <dbReference type="EMBL" id="GAM36320.1"/>
    </source>
</evidence>
<dbReference type="AlphaFoldDB" id="A0A510NVP0"/>
<dbReference type="GO" id="GO:0005975">
    <property type="term" value="P:carbohydrate metabolic process"/>
    <property type="evidence" value="ECO:0007669"/>
    <property type="project" value="InterPro"/>
</dbReference>
<dbReference type="InterPro" id="IPR022024">
    <property type="entry name" value="DUF3602"/>
</dbReference>
<gene>
    <name evidence="4" type="ORF">TCE0_018r05318</name>
</gene>
<feature type="chain" id="PRO_5021836113" description="Cell wall glycosyl hydrolase YteR" evidence="3">
    <location>
        <begin position="19"/>
        <end position="601"/>
    </location>
</feature>
<dbReference type="InterPro" id="IPR012341">
    <property type="entry name" value="6hp_glycosidase-like_sf"/>
</dbReference>
<dbReference type="PANTHER" id="PTHR33886:SF11">
    <property type="entry name" value="WALL GLYCOSYL HYDROLASE YTER, PUTATIVE (AFU_ORTHOLOGUE AFUA_2G14630)-RELATED"/>
    <property type="match status" value="1"/>
</dbReference>
<organism evidence="4 5">
    <name type="scientific">Talaromyces pinophilus</name>
    <name type="common">Penicillium pinophilum</name>
    <dbReference type="NCBI Taxonomy" id="128442"/>
    <lineage>
        <taxon>Eukaryota</taxon>
        <taxon>Fungi</taxon>
        <taxon>Dikarya</taxon>
        <taxon>Ascomycota</taxon>
        <taxon>Pezizomycotina</taxon>
        <taxon>Eurotiomycetes</taxon>
        <taxon>Eurotiomycetidae</taxon>
        <taxon>Eurotiales</taxon>
        <taxon>Trichocomaceae</taxon>
        <taxon>Talaromyces</taxon>
        <taxon>Talaromyces sect. Talaromyces</taxon>
    </lineage>
</organism>
<keyword evidence="5" id="KW-1185">Reference proteome</keyword>
<name>A0A510NVP0_TALPI</name>
<proteinExistence type="predicted"/>
<keyword evidence="1" id="KW-0378">Hydrolase</keyword>
<dbReference type="Gene3D" id="1.50.10.10">
    <property type="match status" value="1"/>
</dbReference>
<feature type="region of interest" description="Disordered" evidence="2">
    <location>
        <begin position="451"/>
        <end position="473"/>
    </location>
</feature>
<evidence type="ECO:0000313" key="5">
    <source>
        <dbReference type="Proteomes" id="UP000053095"/>
    </source>
</evidence>